<gene>
    <name evidence="2" type="ORF">METZ01_LOCUS389847</name>
</gene>
<proteinExistence type="predicted"/>
<organism evidence="2">
    <name type="scientific">marine metagenome</name>
    <dbReference type="NCBI Taxonomy" id="408172"/>
    <lineage>
        <taxon>unclassified sequences</taxon>
        <taxon>metagenomes</taxon>
        <taxon>ecological metagenomes</taxon>
    </lineage>
</organism>
<evidence type="ECO:0000256" key="1">
    <source>
        <dbReference type="SAM" id="MobiDB-lite"/>
    </source>
</evidence>
<dbReference type="EMBL" id="UINC01146328">
    <property type="protein sequence ID" value="SVD36993.1"/>
    <property type="molecule type" value="Genomic_DNA"/>
</dbReference>
<sequence length="124" mass="13146">VLGHDRTEQGMGRGIINGNGQDLAYLPPGSIKDDDPVTGGPPDQLNDGPLLSQLGRLLALPFHQHLHGLSHESLVLLLANLVLDFQQQVVASLLDIVGDIIGQLLHGLGPLSLAVLEDETVLET</sequence>
<feature type="non-terminal residue" evidence="2">
    <location>
        <position position="124"/>
    </location>
</feature>
<evidence type="ECO:0000313" key="2">
    <source>
        <dbReference type="EMBL" id="SVD36993.1"/>
    </source>
</evidence>
<protein>
    <submittedName>
        <fullName evidence="2">Uncharacterized protein</fullName>
    </submittedName>
</protein>
<dbReference type="AlphaFoldDB" id="A0A382URU9"/>
<name>A0A382URU9_9ZZZZ</name>
<feature type="region of interest" description="Disordered" evidence="1">
    <location>
        <begin position="1"/>
        <end position="20"/>
    </location>
</feature>
<reference evidence="2" key="1">
    <citation type="submission" date="2018-05" db="EMBL/GenBank/DDBJ databases">
        <authorList>
            <person name="Lanie J.A."/>
            <person name="Ng W.-L."/>
            <person name="Kazmierczak K.M."/>
            <person name="Andrzejewski T.M."/>
            <person name="Davidsen T.M."/>
            <person name="Wayne K.J."/>
            <person name="Tettelin H."/>
            <person name="Glass J.I."/>
            <person name="Rusch D."/>
            <person name="Podicherti R."/>
            <person name="Tsui H.-C.T."/>
            <person name="Winkler M.E."/>
        </authorList>
    </citation>
    <scope>NUCLEOTIDE SEQUENCE</scope>
</reference>
<feature type="region of interest" description="Disordered" evidence="1">
    <location>
        <begin position="26"/>
        <end position="46"/>
    </location>
</feature>
<accession>A0A382URU9</accession>
<feature type="non-terminal residue" evidence="2">
    <location>
        <position position="1"/>
    </location>
</feature>